<accession>A0ABX0QJK6</accession>
<organism evidence="2 3">
    <name type="scientific">Fibrivirga algicola</name>
    <dbReference type="NCBI Taxonomy" id="2950420"/>
    <lineage>
        <taxon>Bacteria</taxon>
        <taxon>Pseudomonadati</taxon>
        <taxon>Bacteroidota</taxon>
        <taxon>Cytophagia</taxon>
        <taxon>Cytophagales</taxon>
        <taxon>Spirosomataceae</taxon>
        <taxon>Fibrivirga</taxon>
    </lineage>
</organism>
<proteinExistence type="predicted"/>
<feature type="chain" id="PRO_5046993518" description="Macroglobulin domain-containing protein" evidence="1">
    <location>
        <begin position="21"/>
        <end position="796"/>
    </location>
</feature>
<comment type="caution">
    <text evidence="2">The sequence shown here is derived from an EMBL/GenBank/DDBJ whole genome shotgun (WGS) entry which is preliminary data.</text>
</comment>
<dbReference type="EMBL" id="WAEL01000007">
    <property type="protein sequence ID" value="NID12267.1"/>
    <property type="molecule type" value="Genomic_DNA"/>
</dbReference>
<evidence type="ECO:0000256" key="1">
    <source>
        <dbReference type="SAM" id="SignalP"/>
    </source>
</evidence>
<sequence length="796" mass="88835">MKHAMRWSWLLLLTAQWARAQQPVLAQLQKRFDLHQTRSLQEKLFVHTDRSFYVSGERLWFRLFCVDGTQHRPLDVSKVAYLELLDKDQKAVVQTKVALDSSRGMGSILLPTSLLSGNYALRAYTQWMKTTSPDFLFEKAVTIVNPFRRLGLPQPVDSLTYDAQFFPEGGHLVDGLPAKVAFKVVDRTSGRGVDCRGALLGSANDTLVRFRSLRFGMGTFTFTPTRNARYRVVLTDAKGRTSSRPLPAVDEVGYTMLTTDAGDGTLRVTVQTNKPGATTVYLIGHTRQVVKVADGQRLADNKTQFIVPKSSLGDGISHLTIFDAAGQAVCERLYGKRPKATLSLQLTPNKTQYATRDRVQLDLTANSVEGSALVADASVSVYKIDSLQAAESLSLPDYLWLTSDLRGTIESPEFYLRQTGPEADAALDNLLLTHGWRRFNWDDVLNPKAPNKYQAPEHRGHVVLGRVTDVKTGAVAGGILTYLAIPGKAIRLYSAESDANGMIRFELANYVGTSDLVLQTAGGDSLHRVEFLNPYTETGAAIQLPPLTLATTVAESVQARSLAMQVQNSYYNAYLNPTRLASTDSTTYYGTPDERYLLDTYTRFTVLEEVLSEYVPGVYVRRRNGHFELRVSNLPYRMIFEEDPLMLLDGVPIYDTDRLMAFSPLKIKSLDVVTRRYMLGNSKQEGIVSFKTYKGDLAGFQLDPRAVVLEYDGLQSRREFYAPSYATPEQTARRLPDFRNLLYWNPAVMTSAQGKTSLNFFTSDQEGRYLIVVHALTPDGRFSTTQQTISVLGAVK</sequence>
<feature type="signal peptide" evidence="1">
    <location>
        <begin position="1"/>
        <end position="20"/>
    </location>
</feature>
<name>A0ABX0QJK6_9BACT</name>
<dbReference type="Gene3D" id="2.60.40.1930">
    <property type="match status" value="1"/>
</dbReference>
<reference evidence="3" key="2">
    <citation type="submission" date="2023-07" db="EMBL/GenBank/DDBJ databases">
        <authorList>
            <person name="Jung D.-H."/>
        </authorList>
    </citation>
    <scope>NUCLEOTIDE SEQUENCE [LARGE SCALE GENOMIC DNA]</scope>
    <source>
        <strain evidence="3">JA-25</strain>
    </source>
</reference>
<keyword evidence="3" id="KW-1185">Reference proteome</keyword>
<dbReference type="RefSeq" id="WP_166693114.1">
    <property type="nucleotide sequence ID" value="NZ_WAEL01000007.1"/>
</dbReference>
<dbReference type="Proteomes" id="UP000606008">
    <property type="component" value="Unassembled WGS sequence"/>
</dbReference>
<gene>
    <name evidence="2" type="ORF">F7231_18990</name>
</gene>
<evidence type="ECO:0000313" key="2">
    <source>
        <dbReference type="EMBL" id="NID12267.1"/>
    </source>
</evidence>
<keyword evidence="1" id="KW-0732">Signal</keyword>
<protein>
    <recommendedName>
        <fullName evidence="4">Macroglobulin domain-containing protein</fullName>
    </recommendedName>
</protein>
<reference evidence="3" key="1">
    <citation type="submission" date="2019-09" db="EMBL/GenBank/DDBJ databases">
        <authorList>
            <person name="Jung D.-H."/>
        </authorList>
    </citation>
    <scope>NUCLEOTIDE SEQUENCE [LARGE SCALE GENOMIC DNA]</scope>
    <source>
        <strain evidence="3">JA-25</strain>
    </source>
</reference>
<evidence type="ECO:0000313" key="3">
    <source>
        <dbReference type="Proteomes" id="UP000606008"/>
    </source>
</evidence>
<evidence type="ECO:0008006" key="4">
    <source>
        <dbReference type="Google" id="ProtNLM"/>
    </source>
</evidence>